<proteinExistence type="predicted"/>
<sequence length="107" mass="12522">MLIYCVKVRTSHVFMFADSYRWLIFVFAATDVFYSLVDMATGMDELLKLLLLCLRCSTIPFCFGILQIHFIYRYILVCKYVRRAGDCLFFKCWSHKVLLISCPSAAH</sequence>
<dbReference type="Pfam" id="PF10319">
    <property type="entry name" value="7TM_GPCR_Srj"/>
    <property type="match status" value="1"/>
</dbReference>
<protein>
    <submittedName>
        <fullName evidence="2">Uncharacterized protein</fullName>
    </submittedName>
</protein>
<dbReference type="Proteomes" id="UP000005237">
    <property type="component" value="Unassembled WGS sequence"/>
</dbReference>
<evidence type="ECO:0000313" key="2">
    <source>
        <dbReference type="EnsemblMetazoa" id="CJA32864.1"/>
    </source>
</evidence>
<dbReference type="AlphaFoldDB" id="A0A8R1ED05"/>
<evidence type="ECO:0000256" key="1">
    <source>
        <dbReference type="SAM" id="Phobius"/>
    </source>
</evidence>
<accession>A0A8R1ED05</accession>
<dbReference type="InterPro" id="IPR019423">
    <property type="entry name" value="7TM_GPCR_serpentine_rcpt_Srj"/>
</dbReference>
<keyword evidence="3" id="KW-1185">Reference proteome</keyword>
<keyword evidence="1" id="KW-0812">Transmembrane</keyword>
<organism evidence="2 3">
    <name type="scientific">Caenorhabditis japonica</name>
    <dbReference type="NCBI Taxonomy" id="281687"/>
    <lineage>
        <taxon>Eukaryota</taxon>
        <taxon>Metazoa</taxon>
        <taxon>Ecdysozoa</taxon>
        <taxon>Nematoda</taxon>
        <taxon>Chromadorea</taxon>
        <taxon>Rhabditida</taxon>
        <taxon>Rhabditina</taxon>
        <taxon>Rhabditomorpha</taxon>
        <taxon>Rhabditoidea</taxon>
        <taxon>Rhabditidae</taxon>
        <taxon>Peloderinae</taxon>
        <taxon>Caenorhabditis</taxon>
    </lineage>
</organism>
<evidence type="ECO:0000313" key="3">
    <source>
        <dbReference type="Proteomes" id="UP000005237"/>
    </source>
</evidence>
<keyword evidence="1" id="KW-1133">Transmembrane helix</keyword>
<dbReference type="EnsemblMetazoa" id="CJA32864.1">
    <property type="protein sequence ID" value="CJA32864.1"/>
    <property type="gene ID" value="WBGene00208711"/>
</dbReference>
<feature type="transmembrane region" description="Helical" evidence="1">
    <location>
        <begin position="20"/>
        <end position="37"/>
    </location>
</feature>
<feature type="transmembrane region" description="Helical" evidence="1">
    <location>
        <begin position="49"/>
        <end position="72"/>
    </location>
</feature>
<reference evidence="3" key="1">
    <citation type="submission" date="2010-08" db="EMBL/GenBank/DDBJ databases">
        <authorList>
            <consortium name="Caenorhabditis japonica Sequencing Consortium"/>
            <person name="Wilson R.K."/>
        </authorList>
    </citation>
    <scope>NUCLEOTIDE SEQUENCE [LARGE SCALE GENOMIC DNA]</scope>
    <source>
        <strain evidence="3">DF5081</strain>
    </source>
</reference>
<name>A0A8R1ED05_CAEJA</name>
<reference evidence="2" key="2">
    <citation type="submission" date="2022-06" db="UniProtKB">
        <authorList>
            <consortium name="EnsemblMetazoa"/>
        </authorList>
    </citation>
    <scope>IDENTIFICATION</scope>
    <source>
        <strain evidence="2">DF5081</strain>
    </source>
</reference>
<keyword evidence="1" id="KW-0472">Membrane</keyword>